<evidence type="ECO:0000259" key="6">
    <source>
        <dbReference type="SMART" id="SM00732"/>
    </source>
</evidence>
<name>A0A7L4UNH2_BALHA</name>
<dbReference type="AlphaFoldDB" id="A0A7L4UNH2"/>
<evidence type="ECO:0000256" key="1">
    <source>
        <dbReference type="ARBA" id="ARBA00022490"/>
    </source>
</evidence>
<dbReference type="NCBIfam" id="TIGR00250">
    <property type="entry name" value="RNAse_H_YqgF"/>
    <property type="match status" value="1"/>
</dbReference>
<dbReference type="GO" id="GO:0004518">
    <property type="term" value="F:nuclease activity"/>
    <property type="evidence" value="ECO:0007669"/>
    <property type="project" value="UniProtKB-KW"/>
</dbReference>
<dbReference type="PANTHER" id="PTHR33317:SF4">
    <property type="entry name" value="POLYNUCLEOTIDYL TRANSFERASE, RIBONUCLEASE H-LIKE SUPERFAMILY PROTEIN"/>
    <property type="match status" value="1"/>
</dbReference>
<evidence type="ECO:0000256" key="5">
    <source>
        <dbReference type="HAMAP-Rule" id="MF_00651"/>
    </source>
</evidence>
<keyword evidence="8" id="KW-1185">Reference proteome</keyword>
<evidence type="ECO:0000256" key="2">
    <source>
        <dbReference type="ARBA" id="ARBA00022517"/>
    </source>
</evidence>
<keyword evidence="2 5" id="KW-0690">Ribosome biogenesis</keyword>
<dbReference type="OrthoDB" id="9796140at2"/>
<evidence type="ECO:0000313" key="8">
    <source>
        <dbReference type="Proteomes" id="UP000251835"/>
    </source>
</evidence>
<evidence type="ECO:0000256" key="4">
    <source>
        <dbReference type="ARBA" id="ARBA00022801"/>
    </source>
</evidence>
<proteinExistence type="inferred from homology"/>
<dbReference type="RefSeq" id="WP_116496290.1">
    <property type="nucleotide sequence ID" value="NZ_QENZ01000004.1"/>
</dbReference>
<dbReference type="HAMAP" id="MF_00651">
    <property type="entry name" value="Nuclease_YqgF"/>
    <property type="match status" value="1"/>
</dbReference>
<comment type="caution">
    <text evidence="7">The sequence shown here is derived from an EMBL/GenBank/DDBJ whole genome shotgun (WGS) entry which is preliminary data.</text>
</comment>
<dbReference type="Gene3D" id="3.30.420.140">
    <property type="entry name" value="YqgF/RNase H-like domain"/>
    <property type="match status" value="1"/>
</dbReference>
<accession>A0A7L4UNH2</accession>
<dbReference type="PANTHER" id="PTHR33317">
    <property type="entry name" value="POLYNUCLEOTIDYL TRANSFERASE, RIBONUCLEASE H-LIKE SUPERFAMILY PROTEIN"/>
    <property type="match status" value="1"/>
</dbReference>
<dbReference type="EMBL" id="QENZ01000004">
    <property type="protein sequence ID" value="PVX50733.1"/>
    <property type="molecule type" value="Genomic_DNA"/>
</dbReference>
<keyword evidence="3 5" id="KW-0540">Nuclease</keyword>
<comment type="subcellular location">
    <subcellularLocation>
        <location evidence="5">Cytoplasm</location>
    </subcellularLocation>
</comment>
<keyword evidence="1 5" id="KW-0963">Cytoplasm</keyword>
<dbReference type="Proteomes" id="UP000251835">
    <property type="component" value="Unassembled WGS sequence"/>
</dbReference>
<evidence type="ECO:0000313" key="7">
    <source>
        <dbReference type="EMBL" id="PVX50733.1"/>
    </source>
</evidence>
<keyword evidence="4 5" id="KW-0378">Hydrolase</keyword>
<dbReference type="SMART" id="SM00732">
    <property type="entry name" value="YqgFc"/>
    <property type="match status" value="1"/>
</dbReference>
<feature type="domain" description="YqgF/RNase H-like" evidence="6">
    <location>
        <begin position="2"/>
        <end position="100"/>
    </location>
</feature>
<dbReference type="CDD" id="cd16964">
    <property type="entry name" value="YqgF"/>
    <property type="match status" value="1"/>
</dbReference>
<dbReference type="InterPro" id="IPR037027">
    <property type="entry name" value="YqgF/RNaseH-like_dom_sf"/>
</dbReference>
<dbReference type="InterPro" id="IPR005227">
    <property type="entry name" value="YqgF"/>
</dbReference>
<gene>
    <name evidence="7" type="ORF">C7377_1047</name>
</gene>
<dbReference type="Pfam" id="PF03652">
    <property type="entry name" value="RuvX"/>
    <property type="match status" value="1"/>
</dbReference>
<dbReference type="EC" id="3.1.-.-" evidence="5"/>
<dbReference type="InterPro" id="IPR012337">
    <property type="entry name" value="RNaseH-like_sf"/>
</dbReference>
<reference evidence="7 8" key="1">
    <citation type="submission" date="2018-05" db="EMBL/GenBank/DDBJ databases">
        <title>Genomic Encyclopedia of Type Strains, Phase IV (KMG-IV): sequencing the most valuable type-strain genomes for metagenomic binning, comparative biology and taxonomic classification.</title>
        <authorList>
            <person name="Goeker M."/>
        </authorList>
    </citation>
    <scope>NUCLEOTIDE SEQUENCE [LARGE SCALE GENOMIC DNA]</scope>
    <source>
        <strain evidence="7 8">DSM 28579</strain>
    </source>
</reference>
<protein>
    <recommendedName>
        <fullName evidence="5">Putative pre-16S rRNA nuclease</fullName>
        <ecNumber evidence="5">3.1.-.-</ecNumber>
    </recommendedName>
</protein>
<evidence type="ECO:0000256" key="3">
    <source>
        <dbReference type="ARBA" id="ARBA00022722"/>
    </source>
</evidence>
<dbReference type="GO" id="GO:0016788">
    <property type="term" value="F:hydrolase activity, acting on ester bonds"/>
    <property type="evidence" value="ECO:0007669"/>
    <property type="project" value="UniProtKB-UniRule"/>
</dbReference>
<dbReference type="InterPro" id="IPR006641">
    <property type="entry name" value="YqgF/RNaseH-like_dom"/>
</dbReference>
<dbReference type="GO" id="GO:0000967">
    <property type="term" value="P:rRNA 5'-end processing"/>
    <property type="evidence" value="ECO:0007669"/>
    <property type="project" value="UniProtKB-UniRule"/>
</dbReference>
<comment type="function">
    <text evidence="5">Could be a nuclease involved in processing of the 5'-end of pre-16S rRNA.</text>
</comment>
<organism evidence="7 8">
    <name type="scientific">Balneicella halophila</name>
    <dbReference type="NCBI Taxonomy" id="1537566"/>
    <lineage>
        <taxon>Bacteria</taxon>
        <taxon>Pseudomonadati</taxon>
        <taxon>Bacteroidota</taxon>
        <taxon>Bacteroidia</taxon>
        <taxon>Bacteroidales</taxon>
        <taxon>Balneicellaceae</taxon>
        <taxon>Balneicella</taxon>
    </lineage>
</organism>
<dbReference type="SUPFAM" id="SSF53098">
    <property type="entry name" value="Ribonuclease H-like"/>
    <property type="match status" value="1"/>
</dbReference>
<comment type="similarity">
    <text evidence="5">Belongs to the YqgF HJR family.</text>
</comment>
<sequence>MGRILAIDYGRKRSGIAVTDNLKLIANGLCTVKSAELIAFLEDYLKKEKVDTVVIGYPKTLQNTASESLRYINPFIKQLTKKFPDLHIVQYDERFTSKMAFQTMIDSGIGKMKRQNKALVDKISATIILQSYMENLRNKIL</sequence>
<dbReference type="GO" id="GO:0005829">
    <property type="term" value="C:cytosol"/>
    <property type="evidence" value="ECO:0007669"/>
    <property type="project" value="TreeGrafter"/>
</dbReference>